<keyword evidence="3" id="KW-1185">Reference proteome</keyword>
<dbReference type="OrthoDB" id="3497519at2759"/>
<evidence type="ECO:0000313" key="2">
    <source>
        <dbReference type="EMBL" id="KAF0331982.1"/>
    </source>
</evidence>
<dbReference type="AlphaFoldDB" id="A0A8H3WV96"/>
<feature type="region of interest" description="Disordered" evidence="1">
    <location>
        <begin position="1076"/>
        <end position="1131"/>
    </location>
</feature>
<feature type="compositionally biased region" description="Polar residues" evidence="1">
    <location>
        <begin position="1095"/>
        <end position="1122"/>
    </location>
</feature>
<sequence>MQCQDTEQYSPASTASSLRTVKFDDSDSYNSAAPSPKTVNVYDEDWYIRNTREHPDPEVVEANIGNAKRGKDESALYIARQKNGRPHAVLAGVNMPKPPPKGAYAGRWNYIEFIPEWNDPLWVDPQLEIDEEDPHKRLVRPKDLLRYLRPAQRPEDQIRKPTAMALRFGIFPMRQDGRSRMTPTRSTFRQFAVNGTANKISGEDVAREAEELAKNWGDDSVEALLERYASLDPSGKGRLSEESAFVLNAMTSMQEDEDWQRILFLGATTNELLDHGVLSFGNDSRITLKSPVHRLFRRDRWESPLWRGDSENTPRLVYQVGSHKGELDPGSDDYVWECLQPALVLASRMLFYLEGHDPFWKALCDVWNRMPVPESRDDRPQDQRDRWPMFTFSKYPDPLPPGGQPFIPPEYYQLLDPIETTANVLNDWLVLNITSTFHTENEAEGQLLNGITFAEDDGTIRTCLGADDIYPLLVQGYTTDERLVFSFRVATTLVHEIAHAVTYAHRNWMHSPGPSTLPIISGHPAVENSIASVGKLLFAHQRTPEPFFEQEQRCEVGFSLENHLYGGTAWPLIGRSSHVHPKHLYSTACGLTLYRWPRALHQDPPGDDATRKDPSDAILKTPVLVSNQYATFISVAQVLRFFTEEWWTTEIPRFGSAAMRLNTDMPTRILPPPDRTMPTFEDADLLPKQWDLWNEWPDDLLKTNPLVYEFLMSLTQEYLNLACAKAKWQVDYLSWKERQWVLLNTGAQANIIVIEAVIGATYRRNLVNMAHQELQKWKDEALLGYQNTLTRFTKRMQGRKLKLPAPSLNLVNAETFWENIGTVAQGAGRRLAELLRTYYGELQYEIHTITGLYQDIFNLGDEDRIRFTVQPVIRTLKARAQTLASLHEEIITLVNQPQATRMYPGIAEEFRPMFERGFETTKYLFGWSGEITRIKLENWALLLPLIPNIHIAHRPSSARLFTFARREIELLPAKEFEAVQNNVCTIQNATSHTKQAINTINADSLKRDVDYMLRGAVSRIKDIFGGVLHEASDEALDSKVPDVGDRPSKRVKYNPPSLEKPMLVKASTAAATRKSGFTIHDSKKAQSGRRRASVVPQSHPNAFSNTHQAQGKPSVSGTSTIDSHPPKLPTADMFAINTAGFAPMTGVEHTGSSNIAPSHPASVNLFAAPYALTGTLTEDLVREAEMMEERRHVMFTSKHEGGYRDPHDNGLESPETPKFVSRFPNPNDGTP</sequence>
<name>A0A8H3WV96_9PEZI</name>
<comment type="caution">
    <text evidence="2">The sequence shown here is derived from an EMBL/GenBank/DDBJ whole genome shotgun (WGS) entry which is preliminary data.</text>
</comment>
<evidence type="ECO:0000313" key="3">
    <source>
        <dbReference type="Proteomes" id="UP000434172"/>
    </source>
</evidence>
<feature type="region of interest" description="Disordered" evidence="1">
    <location>
        <begin position="1198"/>
        <end position="1231"/>
    </location>
</feature>
<feature type="compositionally biased region" description="Basic and acidic residues" evidence="1">
    <location>
        <begin position="1198"/>
        <end position="1210"/>
    </location>
</feature>
<feature type="region of interest" description="Disordered" evidence="1">
    <location>
        <begin position="1"/>
        <end position="36"/>
    </location>
</feature>
<dbReference type="EMBL" id="WOWK01000002">
    <property type="protein sequence ID" value="KAF0331982.1"/>
    <property type="molecule type" value="Genomic_DNA"/>
</dbReference>
<evidence type="ECO:0000256" key="1">
    <source>
        <dbReference type="SAM" id="MobiDB-lite"/>
    </source>
</evidence>
<dbReference type="Proteomes" id="UP000434172">
    <property type="component" value="Unassembled WGS sequence"/>
</dbReference>
<feature type="compositionally biased region" description="Polar residues" evidence="1">
    <location>
        <begin position="1"/>
        <end position="19"/>
    </location>
</feature>
<proteinExistence type="predicted"/>
<reference evidence="2 3" key="1">
    <citation type="submission" date="2019-12" db="EMBL/GenBank/DDBJ databases">
        <title>A genome sequence resource for the geographically widespread anthracnose pathogen Colletotrichum asianum.</title>
        <authorList>
            <person name="Meng Y."/>
        </authorList>
    </citation>
    <scope>NUCLEOTIDE SEQUENCE [LARGE SCALE GENOMIC DNA]</scope>
    <source>
        <strain evidence="2 3">ICMP 18580</strain>
    </source>
</reference>
<protein>
    <submittedName>
        <fullName evidence="2">Uncharacterized protein</fullName>
    </submittedName>
</protein>
<gene>
    <name evidence="2" type="ORF">GQ607_001102</name>
</gene>
<organism evidence="2 3">
    <name type="scientific">Colletotrichum asianum</name>
    <dbReference type="NCBI Taxonomy" id="702518"/>
    <lineage>
        <taxon>Eukaryota</taxon>
        <taxon>Fungi</taxon>
        <taxon>Dikarya</taxon>
        <taxon>Ascomycota</taxon>
        <taxon>Pezizomycotina</taxon>
        <taxon>Sordariomycetes</taxon>
        <taxon>Hypocreomycetidae</taxon>
        <taxon>Glomerellales</taxon>
        <taxon>Glomerellaceae</taxon>
        <taxon>Colletotrichum</taxon>
        <taxon>Colletotrichum gloeosporioides species complex</taxon>
    </lineage>
</organism>
<accession>A0A8H3WV96</accession>